<proteinExistence type="predicted"/>
<accession>A0A7U9XVG8</accession>
<evidence type="ECO:0000313" key="2">
    <source>
        <dbReference type="Proteomes" id="UP000620133"/>
    </source>
</evidence>
<keyword evidence="2" id="KW-1185">Reference proteome</keyword>
<dbReference type="AlphaFoldDB" id="A0A7U9XVG8"/>
<dbReference type="GO" id="GO:0004736">
    <property type="term" value="F:pyruvate carboxylase activity"/>
    <property type="evidence" value="ECO:0007669"/>
    <property type="project" value="TreeGrafter"/>
</dbReference>
<dbReference type="CDD" id="cd07937">
    <property type="entry name" value="DRE_TIM_PC_TC_5S"/>
    <property type="match status" value="1"/>
</dbReference>
<dbReference type="NCBIfam" id="NF006761">
    <property type="entry name" value="PRK09282.1"/>
    <property type="match status" value="1"/>
</dbReference>
<dbReference type="Gene3D" id="3.20.20.70">
    <property type="entry name" value="Aldolase class I"/>
    <property type="match status" value="1"/>
</dbReference>
<dbReference type="Pfam" id="PF00682">
    <property type="entry name" value="HMGL-like"/>
    <property type="match status" value="1"/>
</dbReference>
<dbReference type="PANTHER" id="PTHR43778:SF2">
    <property type="entry name" value="PYRUVATE CARBOXYLASE, MITOCHONDRIAL"/>
    <property type="match status" value="1"/>
</dbReference>
<dbReference type="SUPFAM" id="SSF89000">
    <property type="entry name" value="post-HMGL domain-like"/>
    <property type="match status" value="1"/>
</dbReference>
<evidence type="ECO:0000313" key="1">
    <source>
        <dbReference type="EMBL" id="BCR36159.1"/>
    </source>
</evidence>
<dbReference type="KEGG" id="manr:MPAN_010520"/>
<name>A0A7U9XVG8_9MOLU</name>
<dbReference type="InterPro" id="IPR013785">
    <property type="entry name" value="Aldolase_TIM"/>
</dbReference>
<dbReference type="Pfam" id="PF02436">
    <property type="entry name" value="PYC_OADA"/>
    <property type="match status" value="1"/>
</dbReference>
<protein>
    <submittedName>
        <fullName evidence="1">Oxaloacetate decarboxylase</fullName>
    </submittedName>
</protein>
<dbReference type="InterPro" id="IPR000891">
    <property type="entry name" value="PYR_CT"/>
</dbReference>
<dbReference type="GO" id="GO:0006094">
    <property type="term" value="P:gluconeogenesis"/>
    <property type="evidence" value="ECO:0007669"/>
    <property type="project" value="TreeGrafter"/>
</dbReference>
<sequence length="466" mass="52062">MALKIVETSLRDGHQSLMATRMTTKDILSIVPELDKAGFHALEVWGGATFDACLRFLDEDPWERLREIKKLAPNTKLQMLFRGQNILGYRHYPDDIVEKFVQKSIENGIDIIRIFDALNDIRNLKSAVDATKKYGGHCQIALSYTTSPVHTIEYYVKLAKEVEEMGADSLCIKDMAGILLPDDAFKLITQLKKNTKLPINLHGHATAGIMEATYLKAIEAGVDIIDTALSPLSGGTSQVSTESFCYILKDTKYDPKLNIDFLNQAAAKLTVIKDQAIKDGTLNPKALTANPSILEYQVPGGMLSNLMSQLREQNQMDDYEKVLKEVPIIRKDLGYPPLVTPMSQMIGTQALMNVMTQNPYKIVSKEIKEYLHGLYGKAPAKVDPMLLTKIIGDDKVITHRPADDLKPEFENLKKKYGDFAKSDEDLLSIALFGKVAISFLEKKYKQTHEPRKEVYAFSVTIGGDAS</sequence>
<dbReference type="EMBL" id="AP024412">
    <property type="protein sequence ID" value="BCR36159.1"/>
    <property type="molecule type" value="Genomic_DNA"/>
</dbReference>
<dbReference type="NCBIfam" id="NF008985">
    <property type="entry name" value="PRK12331.1"/>
    <property type="match status" value="1"/>
</dbReference>
<dbReference type="InterPro" id="IPR055268">
    <property type="entry name" value="PCB-like"/>
</dbReference>
<gene>
    <name evidence="1" type="ORF">MPAN_010520</name>
</gene>
<organism evidence="1 2">
    <name type="scientific">Mariniplasma anaerobium</name>
    <dbReference type="NCBI Taxonomy" id="2735436"/>
    <lineage>
        <taxon>Bacteria</taxon>
        <taxon>Bacillati</taxon>
        <taxon>Mycoplasmatota</taxon>
        <taxon>Mollicutes</taxon>
        <taxon>Acholeplasmatales</taxon>
        <taxon>Acholeplasmataceae</taxon>
        <taxon>Mariniplasma</taxon>
    </lineage>
</organism>
<dbReference type="RefSeq" id="WP_176239621.1">
    <property type="nucleotide sequence ID" value="NZ_AP024412.1"/>
</dbReference>
<dbReference type="PANTHER" id="PTHR43778">
    <property type="entry name" value="PYRUVATE CARBOXYLASE"/>
    <property type="match status" value="1"/>
</dbReference>
<dbReference type="PROSITE" id="PS50991">
    <property type="entry name" value="PYR_CT"/>
    <property type="match status" value="1"/>
</dbReference>
<dbReference type="GO" id="GO:0005737">
    <property type="term" value="C:cytoplasm"/>
    <property type="evidence" value="ECO:0007669"/>
    <property type="project" value="TreeGrafter"/>
</dbReference>
<dbReference type="Proteomes" id="UP000620133">
    <property type="component" value="Chromosome"/>
</dbReference>
<dbReference type="SUPFAM" id="SSF51569">
    <property type="entry name" value="Aldolase"/>
    <property type="match status" value="1"/>
</dbReference>
<reference evidence="1" key="1">
    <citation type="submission" date="2021-01" db="EMBL/GenBank/DDBJ databases">
        <title>Draft genome sequence of Acholeplasmataceae bacterium strain Mahy22.</title>
        <authorList>
            <person name="Watanabe M."/>
            <person name="Kojima H."/>
            <person name="Fukui M."/>
        </authorList>
    </citation>
    <scope>NUCLEOTIDE SEQUENCE</scope>
    <source>
        <strain evidence="1">Mahy22</strain>
    </source>
</reference>
<dbReference type="InterPro" id="IPR003379">
    <property type="entry name" value="Carboxylase_cons_dom"/>
</dbReference>